<keyword evidence="10" id="KW-1185">Reference proteome</keyword>
<feature type="domain" description="HECT" evidence="8">
    <location>
        <begin position="753"/>
        <end position="1079"/>
    </location>
</feature>
<dbReference type="CDD" id="cd00078">
    <property type="entry name" value="HECTc"/>
    <property type="match status" value="1"/>
</dbReference>
<dbReference type="InterPro" id="IPR035983">
    <property type="entry name" value="Hect_E3_ubiquitin_ligase"/>
</dbReference>
<dbReference type="Gene3D" id="2.130.10.30">
    <property type="entry name" value="Regulator of chromosome condensation 1/beta-lactamase-inhibitor protein II"/>
    <property type="match status" value="2"/>
</dbReference>
<comment type="subcellular location">
    <subcellularLocation>
        <location evidence="1">Cytoplasm</location>
    </subcellularLocation>
</comment>
<comment type="caution">
    <text evidence="9">The sequence shown here is derived from an EMBL/GenBank/DDBJ whole genome shotgun (WGS) entry which is preliminary data.</text>
</comment>
<feature type="repeat" description="RCC1" evidence="7">
    <location>
        <begin position="88"/>
        <end position="137"/>
    </location>
</feature>
<feature type="repeat" description="RCC1" evidence="7">
    <location>
        <begin position="349"/>
        <end position="415"/>
    </location>
</feature>
<dbReference type="Pfam" id="PF25390">
    <property type="entry name" value="WD40_RLD"/>
    <property type="match status" value="1"/>
</dbReference>
<dbReference type="AlphaFoldDB" id="A0AA38J0Q4"/>
<dbReference type="PANTHER" id="PTHR45622">
    <property type="entry name" value="UBIQUITIN-PROTEIN LIGASE E3A-RELATED"/>
    <property type="match status" value="1"/>
</dbReference>
<reference evidence="9" key="1">
    <citation type="journal article" date="2023" name="G3 (Bethesda)">
        <title>Whole genome assemblies of Zophobas morio and Tenebrio molitor.</title>
        <authorList>
            <person name="Kaur S."/>
            <person name="Stinson S.A."/>
            <person name="diCenzo G.C."/>
        </authorList>
    </citation>
    <scope>NUCLEOTIDE SEQUENCE</scope>
    <source>
        <strain evidence="9">QUZm001</strain>
    </source>
</reference>
<evidence type="ECO:0000313" key="10">
    <source>
        <dbReference type="Proteomes" id="UP001168821"/>
    </source>
</evidence>
<keyword evidence="4" id="KW-0677">Repeat</keyword>
<dbReference type="SUPFAM" id="SSF50985">
    <property type="entry name" value="RCC1/BLIP-II"/>
    <property type="match status" value="1"/>
</dbReference>
<keyword evidence="5 6" id="KW-0833">Ubl conjugation pathway</keyword>
<evidence type="ECO:0000256" key="2">
    <source>
        <dbReference type="ARBA" id="ARBA00022490"/>
    </source>
</evidence>
<dbReference type="PROSITE" id="PS00626">
    <property type="entry name" value="RCC1_2"/>
    <property type="match status" value="3"/>
</dbReference>
<dbReference type="EMBL" id="JALNTZ010000001">
    <property type="protein sequence ID" value="KAJ3664444.1"/>
    <property type="molecule type" value="Genomic_DNA"/>
</dbReference>
<evidence type="ECO:0000256" key="6">
    <source>
        <dbReference type="PROSITE-ProRule" id="PRU00104"/>
    </source>
</evidence>
<dbReference type="InterPro" id="IPR000569">
    <property type="entry name" value="HECT_dom"/>
</dbReference>
<evidence type="ECO:0000256" key="7">
    <source>
        <dbReference type="PROSITE-ProRule" id="PRU00235"/>
    </source>
</evidence>
<dbReference type="InterPro" id="IPR009091">
    <property type="entry name" value="RCC1/BLIP-II"/>
</dbReference>
<evidence type="ECO:0000256" key="5">
    <source>
        <dbReference type="ARBA" id="ARBA00022786"/>
    </source>
</evidence>
<dbReference type="PROSITE" id="PS50237">
    <property type="entry name" value="HECT"/>
    <property type="match status" value="1"/>
</dbReference>
<dbReference type="InterPro" id="IPR051709">
    <property type="entry name" value="Ub-ligase/GTPase-reg"/>
</dbReference>
<feature type="repeat" description="RCC1" evidence="7">
    <location>
        <begin position="296"/>
        <end position="347"/>
    </location>
</feature>
<dbReference type="GO" id="GO:0005737">
    <property type="term" value="C:cytoplasm"/>
    <property type="evidence" value="ECO:0007669"/>
    <property type="project" value="UniProtKB-SubCell"/>
</dbReference>
<dbReference type="InterPro" id="IPR000408">
    <property type="entry name" value="Reg_chr_condens"/>
</dbReference>
<evidence type="ECO:0000256" key="1">
    <source>
        <dbReference type="ARBA" id="ARBA00004496"/>
    </source>
</evidence>
<dbReference type="GO" id="GO:0016567">
    <property type="term" value="P:protein ubiquitination"/>
    <property type="evidence" value="ECO:0007669"/>
    <property type="project" value="TreeGrafter"/>
</dbReference>
<feature type="repeat" description="RCC1" evidence="7">
    <location>
        <begin position="244"/>
        <end position="295"/>
    </location>
</feature>
<sequence length="1079" mass="120885">MGALFSFFCRSQFSPPQKEDSDFIPDEPSLTTLDDMFGWGSTIHGELGFGGIEEEHIFTPKSLDWLEAKSVIKAALGDNHTLFLTKDGKVYSCGNNDYGQLGHDQPRKRPQLVTGLEAHPIISVACGAMHSMALNRWGQVFSWGADNYGQLGHQLGATLQPAPKLIKSLAKYHVIQIAAGQRHSVALSTGGEILTWGANDFGQLGIGTVTQYESTPTEVISLYGIPVALIACGSNHTFSVSKSGAIFGWGKNIHGQLGLNDTSSKKFPTQLRTLRNSRVRYICCGDEFSTFLTLDGGVFSCGAGMYGQLGHASNSNEILPRQVLELMGSTITQISCGRQHSLAFVPSRGRVYSYGLGGAGQLGLRKPSNASTPQVVLGPWVSPSGVPVVPNAAAPNTVIRRIFAGGDHCFVSVTDKKQNIAPVDFRTYEPESQISILNSAKLEPCVRIGVNGQVDQDILSYLEVVFKSLACLNGSFLIKGDAHYYCTSKHHGVDMVDAERAFSLIAKMENDTIKELIWNAIVDDILNKLSPSPPDVETLRIYLVLPLYHEFYNPKQYIKLHKPFTSALLKLGPQASKVIGMWWTMMSCDYFEKLIRIFKSVVSFILRNQKIPENKTVFYDSSLVAMLDTLTYLNKLNHSVEGLKVPYDTFHISDLSDYLDVRVDYVMWLTDQNTGKLFLCNYPFIFDAQAKTLLLETDQGIQMQKAMQVAAQQAFFSLLFRPSAIQSINQFLVLNITRDQIVNDALRELSNIDADDLKKPLKVKFCGEEAEDAGGVRKEFFMLLLKEILDPKYGMFKEYEETRALWFSETSFEEEPVYFLIGIICGLAIYNFTIIDLPFPLALYKKLLNETVGLADLKGLTPVMANSLQGLLDYKETDMQSTFGLFFEISRDDFGENKTIELKPNGSKIPVTQDNKEEYVNLYIDYIFNTSIHKQYTAYHEGFMKVCGGRVLQLFHSHELMAVVVGNENYDWHALEEVAEYKNGYTSSDKTIRWFWEVIHELPLPDKKKFLLFLTGSDRIPIQGMKAIKIIIQPTNDDKFLPVAHTCFNLLDLPRYKTKEKLKYKLTQAIQQTQGFSLV</sequence>
<feature type="repeat" description="RCC1" evidence="7">
    <location>
        <begin position="34"/>
        <end position="87"/>
    </location>
</feature>
<dbReference type="Proteomes" id="UP001168821">
    <property type="component" value="Unassembled WGS sequence"/>
</dbReference>
<dbReference type="PROSITE" id="PS50012">
    <property type="entry name" value="RCC1_3"/>
    <property type="match status" value="7"/>
</dbReference>
<dbReference type="SMART" id="SM00119">
    <property type="entry name" value="HECTc"/>
    <property type="match status" value="1"/>
</dbReference>
<evidence type="ECO:0000256" key="3">
    <source>
        <dbReference type="ARBA" id="ARBA00022679"/>
    </source>
</evidence>
<feature type="repeat" description="RCC1" evidence="7">
    <location>
        <begin position="138"/>
        <end position="190"/>
    </location>
</feature>
<keyword evidence="3" id="KW-0808">Transferase</keyword>
<dbReference type="Gene3D" id="3.30.2410.10">
    <property type="entry name" value="Hect, E3 ligase catalytic domain"/>
    <property type="match status" value="1"/>
</dbReference>
<dbReference type="SUPFAM" id="SSF56204">
    <property type="entry name" value="Hect, E3 ligase catalytic domain"/>
    <property type="match status" value="1"/>
</dbReference>
<proteinExistence type="predicted"/>
<dbReference type="Pfam" id="PF00632">
    <property type="entry name" value="HECT"/>
    <property type="match status" value="1"/>
</dbReference>
<organism evidence="9 10">
    <name type="scientific">Zophobas morio</name>
    <dbReference type="NCBI Taxonomy" id="2755281"/>
    <lineage>
        <taxon>Eukaryota</taxon>
        <taxon>Metazoa</taxon>
        <taxon>Ecdysozoa</taxon>
        <taxon>Arthropoda</taxon>
        <taxon>Hexapoda</taxon>
        <taxon>Insecta</taxon>
        <taxon>Pterygota</taxon>
        <taxon>Neoptera</taxon>
        <taxon>Endopterygota</taxon>
        <taxon>Coleoptera</taxon>
        <taxon>Polyphaga</taxon>
        <taxon>Cucujiformia</taxon>
        <taxon>Tenebrionidae</taxon>
        <taxon>Zophobas</taxon>
    </lineage>
</organism>
<dbReference type="FunFam" id="3.30.2160.10:FF:000004">
    <property type="entry name" value="probable E3 ubiquitin-protein ligase HERC4 isoform X1"/>
    <property type="match status" value="1"/>
</dbReference>
<dbReference type="Gene3D" id="3.90.1750.10">
    <property type="entry name" value="Hect, E3 ligase catalytic domains"/>
    <property type="match status" value="1"/>
</dbReference>
<evidence type="ECO:0000259" key="8">
    <source>
        <dbReference type="PROSITE" id="PS50237"/>
    </source>
</evidence>
<feature type="repeat" description="RCC1" evidence="7">
    <location>
        <begin position="191"/>
        <end position="243"/>
    </location>
</feature>
<dbReference type="GO" id="GO:0006511">
    <property type="term" value="P:ubiquitin-dependent protein catabolic process"/>
    <property type="evidence" value="ECO:0007669"/>
    <property type="project" value="TreeGrafter"/>
</dbReference>
<dbReference type="PRINTS" id="PR00633">
    <property type="entry name" value="RCCNDNSATION"/>
</dbReference>
<dbReference type="InterPro" id="IPR058923">
    <property type="entry name" value="RCC1-like_dom"/>
</dbReference>
<dbReference type="GO" id="GO:0009966">
    <property type="term" value="P:regulation of signal transduction"/>
    <property type="evidence" value="ECO:0007669"/>
    <property type="project" value="UniProtKB-ARBA"/>
</dbReference>
<dbReference type="Gene3D" id="3.30.2160.10">
    <property type="entry name" value="Hect, E3 ligase catalytic domain"/>
    <property type="match status" value="1"/>
</dbReference>
<dbReference type="PANTHER" id="PTHR45622:SF76">
    <property type="entry name" value="HECT AND RLD DOMAIN CONTAINING E3 UBIQUITIN LIGASE 4, ISOFORM C"/>
    <property type="match status" value="1"/>
</dbReference>
<dbReference type="FunFam" id="3.30.2410.10:FF:000003">
    <property type="entry name" value="probable E3 ubiquitin-protein ligase HERC4 isoform X1"/>
    <property type="match status" value="1"/>
</dbReference>
<evidence type="ECO:0000256" key="4">
    <source>
        <dbReference type="ARBA" id="ARBA00022737"/>
    </source>
</evidence>
<accession>A0AA38J0Q4</accession>
<protein>
    <recommendedName>
        <fullName evidence="8">HECT domain-containing protein</fullName>
    </recommendedName>
</protein>
<evidence type="ECO:0000313" key="9">
    <source>
        <dbReference type="EMBL" id="KAJ3664444.1"/>
    </source>
</evidence>
<feature type="active site" description="Glycyl thioester intermediate" evidence="6">
    <location>
        <position position="1047"/>
    </location>
</feature>
<name>A0AA38J0Q4_9CUCU</name>
<keyword evidence="2" id="KW-0963">Cytoplasm</keyword>
<dbReference type="GO" id="GO:0061630">
    <property type="term" value="F:ubiquitin protein ligase activity"/>
    <property type="evidence" value="ECO:0007669"/>
    <property type="project" value="TreeGrafter"/>
</dbReference>
<gene>
    <name evidence="9" type="ORF">Zmor_000007</name>
</gene>